<name>A0ABT1J530_9ACTN</name>
<accession>A0ABT1J530</accession>
<protein>
    <submittedName>
        <fullName evidence="1">Uncharacterized protein</fullName>
    </submittedName>
</protein>
<sequence length="37" mass="3956">MMADLMVRMDARSRFQAGIQVAALGWLTGAEAEGVTT</sequence>
<evidence type="ECO:0000313" key="1">
    <source>
        <dbReference type="EMBL" id="MCP2312537.1"/>
    </source>
</evidence>
<reference evidence="1 2" key="1">
    <citation type="submission" date="2022-06" db="EMBL/GenBank/DDBJ databases">
        <title>Sequencing the genomes of 1000 actinobacteria strains.</title>
        <authorList>
            <person name="Klenk H.-P."/>
        </authorList>
    </citation>
    <scope>NUCLEOTIDE SEQUENCE [LARGE SCALE GENOMIC DNA]</scope>
    <source>
        <strain evidence="1 2">DSM 41656</strain>
    </source>
</reference>
<organism evidence="1 2">
    <name type="scientific">Kitasatospora paracochleata</name>
    <dbReference type="NCBI Taxonomy" id="58354"/>
    <lineage>
        <taxon>Bacteria</taxon>
        <taxon>Bacillati</taxon>
        <taxon>Actinomycetota</taxon>
        <taxon>Actinomycetes</taxon>
        <taxon>Kitasatosporales</taxon>
        <taxon>Streptomycetaceae</taxon>
        <taxon>Kitasatospora</taxon>
    </lineage>
</organism>
<dbReference type="EMBL" id="JAMZDX010000005">
    <property type="protein sequence ID" value="MCP2312537.1"/>
    <property type="molecule type" value="Genomic_DNA"/>
</dbReference>
<keyword evidence="2" id="KW-1185">Reference proteome</keyword>
<comment type="caution">
    <text evidence="1">The sequence shown here is derived from an EMBL/GenBank/DDBJ whole genome shotgun (WGS) entry which is preliminary data.</text>
</comment>
<evidence type="ECO:0000313" key="2">
    <source>
        <dbReference type="Proteomes" id="UP001206483"/>
    </source>
</evidence>
<gene>
    <name evidence="1" type="ORF">FHR36_005703</name>
</gene>
<proteinExistence type="predicted"/>
<dbReference type="Proteomes" id="UP001206483">
    <property type="component" value="Unassembled WGS sequence"/>
</dbReference>